<comment type="similarity">
    <text evidence="2">Belongs to the DivIVA family.</text>
</comment>
<feature type="region of interest" description="Disordered" evidence="9">
    <location>
        <begin position="157"/>
        <end position="187"/>
    </location>
</feature>
<evidence type="ECO:0000256" key="2">
    <source>
        <dbReference type="ARBA" id="ARBA00009008"/>
    </source>
</evidence>
<organism evidence="10 11">
    <name type="scientific">Brooklawnia propionicigenes</name>
    <dbReference type="NCBI Taxonomy" id="3041175"/>
    <lineage>
        <taxon>Bacteria</taxon>
        <taxon>Bacillati</taxon>
        <taxon>Actinomycetota</taxon>
        <taxon>Actinomycetes</taxon>
        <taxon>Propionibacteriales</taxon>
        <taxon>Propionibacteriaceae</taxon>
        <taxon>Brooklawnia</taxon>
    </lineage>
</organism>
<evidence type="ECO:0000256" key="7">
    <source>
        <dbReference type="ARBA" id="ARBA00023306"/>
    </source>
</evidence>
<evidence type="ECO:0000256" key="9">
    <source>
        <dbReference type="SAM" id="MobiDB-lite"/>
    </source>
</evidence>
<dbReference type="Gene3D" id="6.10.250.3110">
    <property type="match status" value="1"/>
</dbReference>
<name>A0AAN0KEL3_9ACTN</name>
<evidence type="ECO:0000256" key="1">
    <source>
        <dbReference type="ARBA" id="ARBA00004496"/>
    </source>
</evidence>
<evidence type="ECO:0000256" key="4">
    <source>
        <dbReference type="ARBA" id="ARBA00022490"/>
    </source>
</evidence>
<comment type="subcellular location">
    <subcellularLocation>
        <location evidence="1">Cytoplasm</location>
    </subcellularLocation>
</comment>
<gene>
    <name evidence="10" type="ORF">brsh051_05040</name>
</gene>
<dbReference type="AlphaFoldDB" id="A0AAN0KEL3"/>
<dbReference type="KEGG" id="broo:brsh051_05040"/>
<feature type="compositionally biased region" description="Basic and acidic residues" evidence="9">
    <location>
        <begin position="243"/>
        <end position="288"/>
    </location>
</feature>
<evidence type="ECO:0000256" key="3">
    <source>
        <dbReference type="ARBA" id="ARBA00018787"/>
    </source>
</evidence>
<evidence type="ECO:0000256" key="6">
    <source>
        <dbReference type="ARBA" id="ARBA00023054"/>
    </source>
</evidence>
<keyword evidence="4" id="KW-0963">Cytoplasm</keyword>
<keyword evidence="5" id="KW-0132">Cell division</keyword>
<accession>A0AAN0KEL3</accession>
<sequence>MTLSLDEVRNIRFPMARKPSEDGYRASAVDNFMDKLEISYAQLTEELEQLRAGGSGGEAASSEADDALRNELKNAQAASSRLAGELDALRNEHASLQTASSQLHQENERLSSEVAQLRGQLDELRASSDLSKTGGEQLRAENENLHRQLEELRGQLNNSQQELAAAQQRAEAAQQAPAPAPRQVLDGSDGDVRQIRVTTSSEASSAVVRLVELATEQAETLLADADAEAHRRITEAVGQAERTTAEARARAEQLDHESRSRADQLDRESKARAEQLDTETRQQADRILGEARGRADRLDAEVRERRAELFTGLENDRDVLVDRVNQLRDYEENYRRTFNGFLQSQIDQLGQTSISPSQRPDTDAMYGLGQPHVSTPRLDALVDESRQELN</sequence>
<feature type="region of interest" description="Disordered" evidence="9">
    <location>
        <begin position="236"/>
        <end position="288"/>
    </location>
</feature>
<feature type="region of interest" description="Disordered" evidence="9">
    <location>
        <begin position="352"/>
        <end position="390"/>
    </location>
</feature>
<dbReference type="GO" id="GO:0005737">
    <property type="term" value="C:cytoplasm"/>
    <property type="evidence" value="ECO:0007669"/>
    <property type="project" value="UniProtKB-SubCell"/>
</dbReference>
<dbReference type="PANTHER" id="PTHR35794">
    <property type="entry name" value="CELL DIVISION PROTEIN DIVIVA"/>
    <property type="match status" value="1"/>
</dbReference>
<feature type="compositionally biased region" description="Low complexity" evidence="9">
    <location>
        <begin position="160"/>
        <end position="183"/>
    </location>
</feature>
<protein>
    <recommendedName>
        <fullName evidence="3">Cell wall synthesis protein Wag31</fullName>
    </recommendedName>
    <alternativeName>
        <fullName evidence="8">Antigen 84</fullName>
    </alternativeName>
</protein>
<evidence type="ECO:0000256" key="5">
    <source>
        <dbReference type="ARBA" id="ARBA00022618"/>
    </source>
</evidence>
<feature type="region of interest" description="Disordered" evidence="9">
    <location>
        <begin position="49"/>
        <end position="72"/>
    </location>
</feature>
<evidence type="ECO:0000313" key="11">
    <source>
        <dbReference type="Proteomes" id="UP001431656"/>
    </source>
</evidence>
<evidence type="ECO:0000313" key="10">
    <source>
        <dbReference type="EMBL" id="BEH01223.1"/>
    </source>
</evidence>
<dbReference type="GO" id="GO:0051301">
    <property type="term" value="P:cell division"/>
    <property type="evidence" value="ECO:0007669"/>
    <property type="project" value="UniProtKB-KW"/>
</dbReference>
<dbReference type="RefSeq" id="WP_286267265.1">
    <property type="nucleotide sequence ID" value="NZ_AP028056.1"/>
</dbReference>
<dbReference type="NCBIfam" id="TIGR03544">
    <property type="entry name" value="DivI1A_domain"/>
    <property type="match status" value="1"/>
</dbReference>
<keyword evidence="11" id="KW-1185">Reference proteome</keyword>
<reference evidence="10" key="1">
    <citation type="journal article" date="2024" name="Int. J. Syst. Evol. Microbiol.">
        <title>Brooklawnia propionicigenes sp. nov., a facultatively anaerobic, propionate-producing bacterium isolated from a methanogenic reactor treating waste from cattle farms.</title>
        <authorList>
            <person name="Akita Y."/>
            <person name="Ueki A."/>
            <person name="Tonouchi A."/>
            <person name="Sugawara Y."/>
            <person name="Honma S."/>
            <person name="Kaku N."/>
            <person name="Ueki K."/>
        </authorList>
    </citation>
    <scope>NUCLEOTIDE SEQUENCE</scope>
    <source>
        <strain evidence="10">SH051</strain>
    </source>
</reference>
<dbReference type="PANTHER" id="PTHR35794:SF2">
    <property type="entry name" value="CELL DIVISION PROTEIN DIVIVA"/>
    <property type="match status" value="1"/>
</dbReference>
<dbReference type="InterPro" id="IPR019933">
    <property type="entry name" value="DivIVA_domain"/>
</dbReference>
<proteinExistence type="inferred from homology"/>
<dbReference type="Gene3D" id="6.10.250.660">
    <property type="match status" value="1"/>
</dbReference>
<dbReference type="InterPro" id="IPR007793">
    <property type="entry name" value="DivIVA_fam"/>
</dbReference>
<dbReference type="Proteomes" id="UP001431656">
    <property type="component" value="Chromosome"/>
</dbReference>
<keyword evidence="7" id="KW-0131">Cell cycle</keyword>
<evidence type="ECO:0000256" key="8">
    <source>
        <dbReference type="ARBA" id="ARBA00031737"/>
    </source>
</evidence>
<dbReference type="EMBL" id="AP028056">
    <property type="protein sequence ID" value="BEH01223.1"/>
    <property type="molecule type" value="Genomic_DNA"/>
</dbReference>
<keyword evidence="6" id="KW-0175">Coiled coil</keyword>